<protein>
    <recommendedName>
        <fullName evidence="9">Cytochrome b5 domain-containing protein 1</fullName>
    </recommendedName>
</protein>
<evidence type="ECO:0000256" key="9">
    <source>
        <dbReference type="ARBA" id="ARBA00040649"/>
    </source>
</evidence>
<evidence type="ECO:0000259" key="11">
    <source>
        <dbReference type="SMART" id="SM01117"/>
    </source>
</evidence>
<dbReference type="SUPFAM" id="SSF55856">
    <property type="entry name" value="Cytochrome b5-like heme/steroid binding domain"/>
    <property type="match status" value="1"/>
</dbReference>
<reference evidence="12" key="2">
    <citation type="submission" date="2025-05" db="UniProtKB">
        <authorList>
            <consortium name="EnsemblMetazoa"/>
        </authorList>
    </citation>
    <scope>IDENTIFICATION</scope>
    <source>
        <strain evidence="12">Foshan</strain>
    </source>
</reference>
<dbReference type="PANTHER" id="PTHR21281:SF0">
    <property type="entry name" value="CYTOCHROME B5 DOMAIN-CONTAINING PROTEIN 1"/>
    <property type="match status" value="1"/>
</dbReference>
<dbReference type="InterPro" id="IPR036400">
    <property type="entry name" value="Cyt_B5-like_heme/steroid_sf"/>
</dbReference>
<dbReference type="EnsemblMetazoa" id="AALFPA23_018609.R27309">
    <property type="protein sequence ID" value="AALFPA23_018609.P27309"/>
    <property type="gene ID" value="AALFPA23_018609"/>
</dbReference>
<dbReference type="EnsemblMetazoa" id="AALFPA23_019475.R28638">
    <property type="protein sequence ID" value="AALFPA23_019475.P28638"/>
    <property type="gene ID" value="AALFPA23_019475"/>
</dbReference>
<evidence type="ECO:0000256" key="7">
    <source>
        <dbReference type="ARBA" id="ARBA00023273"/>
    </source>
</evidence>
<feature type="domain" description="Cytochrome b5 heme-binding" evidence="11">
    <location>
        <begin position="13"/>
        <end position="91"/>
    </location>
</feature>
<reference evidence="13" key="1">
    <citation type="journal article" date="2015" name="Proc. Natl. Acad. Sci. U.S.A.">
        <title>Genome sequence of the Asian Tiger mosquito, Aedes albopictus, reveals insights into its biology, genetics, and evolution.</title>
        <authorList>
            <person name="Chen X.G."/>
            <person name="Jiang X."/>
            <person name="Gu J."/>
            <person name="Xu M."/>
            <person name="Wu Y."/>
            <person name="Deng Y."/>
            <person name="Zhang C."/>
            <person name="Bonizzoni M."/>
            <person name="Dermauw W."/>
            <person name="Vontas J."/>
            <person name="Armbruster P."/>
            <person name="Huang X."/>
            <person name="Yang Y."/>
            <person name="Zhang H."/>
            <person name="He W."/>
            <person name="Peng H."/>
            <person name="Liu Y."/>
            <person name="Wu K."/>
            <person name="Chen J."/>
            <person name="Lirakis M."/>
            <person name="Topalis P."/>
            <person name="Van Leeuwen T."/>
            <person name="Hall A.B."/>
            <person name="Jiang X."/>
            <person name="Thorpe C."/>
            <person name="Mueller R.L."/>
            <person name="Sun C."/>
            <person name="Waterhouse R.M."/>
            <person name="Yan G."/>
            <person name="Tu Z.J."/>
            <person name="Fang X."/>
            <person name="James A.A."/>
        </authorList>
    </citation>
    <scope>NUCLEOTIDE SEQUENCE [LARGE SCALE GENOMIC DNA]</scope>
    <source>
        <strain evidence="13">Foshan</strain>
    </source>
</reference>
<dbReference type="GeneID" id="115256042"/>
<evidence type="ECO:0000256" key="6">
    <source>
        <dbReference type="ARBA" id="ARBA00023212"/>
    </source>
</evidence>
<dbReference type="InterPro" id="IPR001199">
    <property type="entry name" value="Cyt_B5-like_heme/steroid-bd"/>
</dbReference>
<keyword evidence="5" id="KW-0408">Iron</keyword>
<evidence type="ECO:0000256" key="5">
    <source>
        <dbReference type="ARBA" id="ARBA00023004"/>
    </source>
</evidence>
<dbReference type="RefSeq" id="XP_029710153.1">
    <property type="nucleotide sequence ID" value="XM_029854293.2"/>
</dbReference>
<keyword evidence="13" id="KW-1185">Reference proteome</keyword>
<evidence type="ECO:0000256" key="4">
    <source>
        <dbReference type="ARBA" id="ARBA00022723"/>
    </source>
</evidence>
<dbReference type="PANTHER" id="PTHR21281">
    <property type="entry name" value="CYTOCHROME B5 DOMAIN-CONTAINING PROTEIN 1"/>
    <property type="match status" value="1"/>
</dbReference>
<evidence type="ECO:0000256" key="3">
    <source>
        <dbReference type="ARBA" id="ARBA00022617"/>
    </source>
</evidence>
<evidence type="ECO:0000256" key="2">
    <source>
        <dbReference type="ARBA" id="ARBA00022490"/>
    </source>
</evidence>
<dbReference type="SMART" id="SM01117">
    <property type="entry name" value="Cyt-b5"/>
    <property type="match status" value="1"/>
</dbReference>
<keyword evidence="4" id="KW-0479">Metal-binding</keyword>
<evidence type="ECO:0000256" key="10">
    <source>
        <dbReference type="ARBA" id="ARBA00046139"/>
    </source>
</evidence>
<organism evidence="12 13">
    <name type="scientific">Aedes albopictus</name>
    <name type="common">Asian tiger mosquito</name>
    <name type="synonym">Stegomyia albopicta</name>
    <dbReference type="NCBI Taxonomy" id="7160"/>
    <lineage>
        <taxon>Eukaryota</taxon>
        <taxon>Metazoa</taxon>
        <taxon>Ecdysozoa</taxon>
        <taxon>Arthropoda</taxon>
        <taxon>Hexapoda</taxon>
        <taxon>Insecta</taxon>
        <taxon>Pterygota</taxon>
        <taxon>Neoptera</taxon>
        <taxon>Endopterygota</taxon>
        <taxon>Diptera</taxon>
        <taxon>Nematocera</taxon>
        <taxon>Culicoidea</taxon>
        <taxon>Culicidae</taxon>
        <taxon>Culicinae</taxon>
        <taxon>Aedini</taxon>
        <taxon>Aedes</taxon>
        <taxon>Stegomyia</taxon>
    </lineage>
</organism>
<comment type="similarity">
    <text evidence="8">Belongs to the cytochrome b5 family.</text>
</comment>
<dbReference type="RefSeq" id="XP_062699240.1">
    <property type="nucleotide sequence ID" value="XM_062843256.1"/>
</dbReference>
<evidence type="ECO:0000256" key="8">
    <source>
        <dbReference type="ARBA" id="ARBA00038168"/>
    </source>
</evidence>
<dbReference type="Proteomes" id="UP000069940">
    <property type="component" value="Unassembled WGS sequence"/>
</dbReference>
<dbReference type="GeneID" id="115256041"/>
<evidence type="ECO:0000256" key="1">
    <source>
        <dbReference type="ARBA" id="ARBA00004430"/>
    </source>
</evidence>
<proteinExistence type="inferred from homology"/>
<comment type="function">
    <text evidence="10">Radial spoke stalk protein that binds heme under oxidizing conditions. Required for the coordinated beating of multiple cilia maybe by functioning in a redox signaling pathway.</text>
</comment>
<keyword evidence="7" id="KW-0966">Cell projection</keyword>
<evidence type="ECO:0000313" key="12">
    <source>
        <dbReference type="EnsemblMetazoa" id="AALFPA23_018609.P27309"/>
    </source>
</evidence>
<accession>A0ABM1ZHP5</accession>
<keyword evidence="2" id="KW-0963">Cytoplasm</keyword>
<dbReference type="Gene3D" id="3.10.120.10">
    <property type="entry name" value="Cytochrome b5-like heme/steroid binding domain"/>
    <property type="match status" value="1"/>
</dbReference>
<evidence type="ECO:0000313" key="13">
    <source>
        <dbReference type="Proteomes" id="UP000069940"/>
    </source>
</evidence>
<comment type="subcellular location">
    <subcellularLocation>
        <location evidence="1">Cytoplasm</location>
        <location evidence="1">Cytoskeleton</location>
        <location evidence="1">Cilium axoneme</location>
    </subcellularLocation>
</comment>
<keyword evidence="6" id="KW-0206">Cytoskeleton</keyword>
<keyword evidence="3" id="KW-0349">Heme</keyword>
<dbReference type="InterPro" id="IPR052320">
    <property type="entry name" value="Cytochrome_b5_domain"/>
</dbReference>
<name>A0ABM1ZHP5_AEDAL</name>
<sequence length="218" mass="25452">MPSDDPHRRQRFYLRDEVFVNNAADRAWVIIHGNVFDITPLFDGNLTSSAPKKLYLLLLGFAGKDLSAHFDRKGRPVYRISKDGVRVPEFPPVLIRNGSTGKCWWDDRGMIVGKITAQERKIRVINNLTFQIQEISVCEEDTIEDIQERFHRFNENAKNYTWRTRVEKCDPTADLRPDKTLTENGIIHDRYPPPPMIWIFYQIPSNHSEQNIENNAKQ</sequence>